<keyword evidence="3" id="KW-0812">Transmembrane</keyword>
<evidence type="ECO:0000256" key="6">
    <source>
        <dbReference type="ARBA" id="ARBA00023315"/>
    </source>
</evidence>
<keyword evidence="4" id="KW-1133">Transmembrane helix</keyword>
<name>A0A1I8JRG9_9PLAT</name>
<protein>
    <submittedName>
        <fullName evidence="8">Secreted protein</fullName>
    </submittedName>
</protein>
<proteinExistence type="predicted"/>
<evidence type="ECO:0000256" key="2">
    <source>
        <dbReference type="ARBA" id="ARBA00022679"/>
    </source>
</evidence>
<dbReference type="InterPro" id="IPR049941">
    <property type="entry name" value="LPLAT_7/PORCN-like"/>
</dbReference>
<dbReference type="Pfam" id="PF03062">
    <property type="entry name" value="MBOAT"/>
    <property type="match status" value="1"/>
</dbReference>
<keyword evidence="2" id="KW-0808">Transferase</keyword>
<dbReference type="WBParaSite" id="snap_masked-unitig_35891-processed-gene-0.0-mRNA-1">
    <property type="protein sequence ID" value="snap_masked-unitig_35891-processed-gene-0.0-mRNA-1"/>
    <property type="gene ID" value="snap_masked-unitig_35891-processed-gene-0.0"/>
</dbReference>
<dbReference type="Proteomes" id="UP000095280">
    <property type="component" value="Unplaced"/>
</dbReference>
<organism evidence="7 8">
    <name type="scientific">Macrostomum lignano</name>
    <dbReference type="NCBI Taxonomy" id="282301"/>
    <lineage>
        <taxon>Eukaryota</taxon>
        <taxon>Metazoa</taxon>
        <taxon>Spiralia</taxon>
        <taxon>Lophotrochozoa</taxon>
        <taxon>Platyhelminthes</taxon>
        <taxon>Rhabditophora</taxon>
        <taxon>Macrostomorpha</taxon>
        <taxon>Macrostomida</taxon>
        <taxon>Macrostomidae</taxon>
        <taxon>Macrostomum</taxon>
    </lineage>
</organism>
<accession>A0A1I8JRG9</accession>
<sequence>MMVQFSDSWPTGLAIGSLVPSLPKRESCLRLYNDYGGYTMDITGPLMILTQKLSSLALALHDGHLAKRGRSGGSESRWCHRVDELPSVLDYLAYSYYLPTLMAGPHVVSDTFRPAQSASSNSIRQRCHSSWSRCKYYFAWSWRRRPVWAHGFGFSGTDPSTGKPRYDLAKSFFFKDVEFGTSIRAVVAGWNVSTARWLRELVYERSPGRSRHPCSDLRPVRLWHGFYPGYYWLLCHTSPCSPSRPDVSERFLVGYVLWPGNMTVALWLLLCLPSSQAVPSDLMCFAQKYIVPYSCCLCCLVANLSCATRTPDR</sequence>
<dbReference type="GO" id="GO:0016746">
    <property type="term" value="F:acyltransferase activity"/>
    <property type="evidence" value="ECO:0007669"/>
    <property type="project" value="UniProtKB-KW"/>
</dbReference>
<dbReference type="PANTHER" id="PTHR13906:SF4">
    <property type="entry name" value="LYSOPHOSPHOLIPID ACYLTRANSFERASE 6"/>
    <property type="match status" value="1"/>
</dbReference>
<evidence type="ECO:0000256" key="5">
    <source>
        <dbReference type="ARBA" id="ARBA00023136"/>
    </source>
</evidence>
<evidence type="ECO:0000256" key="4">
    <source>
        <dbReference type="ARBA" id="ARBA00022989"/>
    </source>
</evidence>
<reference evidence="8" key="1">
    <citation type="submission" date="2016-11" db="UniProtKB">
        <authorList>
            <consortium name="WormBaseParasite"/>
        </authorList>
    </citation>
    <scope>IDENTIFICATION</scope>
</reference>
<keyword evidence="5" id="KW-0472">Membrane</keyword>
<dbReference type="AlphaFoldDB" id="A0A1I8JRG9"/>
<evidence type="ECO:0000256" key="3">
    <source>
        <dbReference type="ARBA" id="ARBA00022692"/>
    </source>
</evidence>
<evidence type="ECO:0000256" key="1">
    <source>
        <dbReference type="ARBA" id="ARBA00004141"/>
    </source>
</evidence>
<dbReference type="PANTHER" id="PTHR13906">
    <property type="entry name" value="PORCUPINE"/>
    <property type="match status" value="1"/>
</dbReference>
<evidence type="ECO:0000313" key="7">
    <source>
        <dbReference type="Proteomes" id="UP000095280"/>
    </source>
</evidence>
<evidence type="ECO:0000313" key="8">
    <source>
        <dbReference type="WBParaSite" id="snap_masked-unitig_35891-processed-gene-0.0-mRNA-1"/>
    </source>
</evidence>
<dbReference type="InterPro" id="IPR004299">
    <property type="entry name" value="MBOAT_fam"/>
</dbReference>
<dbReference type="GO" id="GO:0030258">
    <property type="term" value="P:lipid modification"/>
    <property type="evidence" value="ECO:0007669"/>
    <property type="project" value="TreeGrafter"/>
</dbReference>
<comment type="subcellular location">
    <subcellularLocation>
        <location evidence="1">Membrane</location>
        <topology evidence="1">Multi-pass membrane protein</topology>
    </subcellularLocation>
</comment>
<dbReference type="GO" id="GO:0016020">
    <property type="term" value="C:membrane"/>
    <property type="evidence" value="ECO:0007669"/>
    <property type="project" value="UniProtKB-SubCell"/>
</dbReference>
<keyword evidence="6" id="KW-0012">Acyltransferase</keyword>
<keyword evidence="7" id="KW-1185">Reference proteome</keyword>